<dbReference type="EMBL" id="JARAKH010000001">
    <property type="protein sequence ID" value="KAK8407517.1"/>
    <property type="molecule type" value="Genomic_DNA"/>
</dbReference>
<gene>
    <name evidence="1" type="ORF">O3P69_002217</name>
</gene>
<evidence type="ECO:0000313" key="2">
    <source>
        <dbReference type="Proteomes" id="UP001487740"/>
    </source>
</evidence>
<comment type="caution">
    <text evidence="1">The sequence shown here is derived from an EMBL/GenBank/DDBJ whole genome shotgun (WGS) entry which is preliminary data.</text>
</comment>
<protein>
    <submittedName>
        <fullName evidence="1">Uncharacterized protein</fullName>
    </submittedName>
</protein>
<dbReference type="AlphaFoldDB" id="A0AAW0V5C3"/>
<proteinExistence type="predicted"/>
<reference evidence="1 2" key="1">
    <citation type="submission" date="2023-03" db="EMBL/GenBank/DDBJ databases">
        <title>High-quality genome of Scylla paramamosain provides insights in environmental adaptation.</title>
        <authorList>
            <person name="Zhang L."/>
        </authorList>
    </citation>
    <scope>NUCLEOTIDE SEQUENCE [LARGE SCALE GENOMIC DNA]</scope>
    <source>
        <strain evidence="1">LZ_2023a</strain>
        <tissue evidence="1">Muscle</tissue>
    </source>
</reference>
<evidence type="ECO:0000313" key="1">
    <source>
        <dbReference type="EMBL" id="KAK8407517.1"/>
    </source>
</evidence>
<dbReference type="Proteomes" id="UP001487740">
    <property type="component" value="Unassembled WGS sequence"/>
</dbReference>
<accession>A0AAW0V5C3</accession>
<sequence length="192" mass="21259">MPLVCRAIGVLRVQVEWCHRRSREVTATASHHLSLAAQVKVRHAPPEVMHVQRLPAGAPRGMTARVTRWPATPATSSITSTRVSEAAHVSLSHIVYFSHNQSNTRLRASIASSRCTLRPVISVRYRGRAVISWTSDDGSGEAYNVLTRRSRLQASSRDTCRCLPTKAPPPALIILSSYLMRPTHPEALRIID</sequence>
<keyword evidence="2" id="KW-1185">Reference proteome</keyword>
<name>A0AAW0V5C3_SCYPA</name>
<organism evidence="1 2">
    <name type="scientific">Scylla paramamosain</name>
    <name type="common">Mud crab</name>
    <dbReference type="NCBI Taxonomy" id="85552"/>
    <lineage>
        <taxon>Eukaryota</taxon>
        <taxon>Metazoa</taxon>
        <taxon>Ecdysozoa</taxon>
        <taxon>Arthropoda</taxon>
        <taxon>Crustacea</taxon>
        <taxon>Multicrustacea</taxon>
        <taxon>Malacostraca</taxon>
        <taxon>Eumalacostraca</taxon>
        <taxon>Eucarida</taxon>
        <taxon>Decapoda</taxon>
        <taxon>Pleocyemata</taxon>
        <taxon>Brachyura</taxon>
        <taxon>Eubrachyura</taxon>
        <taxon>Portunoidea</taxon>
        <taxon>Portunidae</taxon>
        <taxon>Portuninae</taxon>
        <taxon>Scylla</taxon>
    </lineage>
</organism>